<feature type="region of interest" description="Disordered" evidence="9">
    <location>
        <begin position="214"/>
        <end position="715"/>
    </location>
</feature>
<dbReference type="EMBL" id="SCKG01000022">
    <property type="protein sequence ID" value="TDG97612.1"/>
    <property type="molecule type" value="Genomic_DNA"/>
</dbReference>
<evidence type="ECO:0000313" key="12">
    <source>
        <dbReference type="Proteomes" id="UP000295070"/>
    </source>
</evidence>
<keyword evidence="5" id="KW-0862">Zinc</keyword>
<dbReference type="GO" id="GO:0044666">
    <property type="term" value="C:MLL3/4 complex"/>
    <property type="evidence" value="ECO:0007669"/>
    <property type="project" value="TreeGrafter"/>
</dbReference>
<evidence type="ECO:0000256" key="5">
    <source>
        <dbReference type="ARBA" id="ARBA00022833"/>
    </source>
</evidence>
<keyword evidence="7" id="KW-0804">Transcription</keyword>
<keyword evidence="4" id="KW-0863">Zinc-finger</keyword>
<dbReference type="Gene3D" id="1.10.30.10">
    <property type="entry name" value="High mobility group box domain"/>
    <property type="match status" value="1"/>
</dbReference>
<feature type="compositionally biased region" description="Basic and acidic residues" evidence="9">
    <location>
        <begin position="221"/>
        <end position="262"/>
    </location>
</feature>
<evidence type="ECO:0000313" key="11">
    <source>
        <dbReference type="EMBL" id="TDG97612.1"/>
    </source>
</evidence>
<dbReference type="InterPro" id="IPR036910">
    <property type="entry name" value="HMG_box_dom_sf"/>
</dbReference>
<evidence type="ECO:0000256" key="4">
    <source>
        <dbReference type="ARBA" id="ARBA00022771"/>
    </source>
</evidence>
<dbReference type="FunFam" id="1.10.30.10:FF:000009">
    <property type="entry name" value="Histone-lysine N-methyltransferase"/>
    <property type="match status" value="1"/>
</dbReference>
<keyword evidence="12" id="KW-1185">Reference proteome</keyword>
<feature type="region of interest" description="Disordered" evidence="9">
    <location>
        <begin position="123"/>
        <end position="154"/>
    </location>
</feature>
<sequence>MTTNAIKKQGTLPMSEEALLDLSDVLNTDPHILATGHTAGLDIGSMAADLTGSGRGQRAVQEEPLDAILSPELDKMVSDGAILSKLYNIPATVFPRLPLMNGLMGAAPHFSNSPMMPGVAQSPAGFRMPPPESPAPGLASANQAPAGEAEQDVMSTAQRGMLKWEKEESLGEMATVAPVLYCNTNFPQLKEQHPEWSTRVKQIAKLWRKASSQDRAPFVQKARDNRAAQRISKEEGAFRDPLRPRESEQEQEWKLRQGEVNDRWGAGKKRQENLPQSKALKSPTDKDCPYQASVAGGGKEALMLRQKSKQLAKMEATQKLEQVKSEQRQQQMLIGAPPDAGSRSPGSLLQGSGLADDMFRRRRRAPPRRGTPTVKHRGPPSRELPAAAPQLAGRLARHTMPSARRAPSPDAKTSGGSRSLPPQTGLQQSRTGMMSPSSGSAPDLSSRHVGIRAAAETYQRTPLNSANQRVSTSEIYSQGGLFKAPMPPQQPEVFGGPGGVRRDPSRPPPDLAFSLQQSQDSPFPSSPLSGLGSPHRSPYRQDFIQPVPDPFPQHSPLASRPSPDPYANPQTPGTPRQHSDPAYLATTYSQQAANRRPSPSHPNLDPYASNPGTPRPSGAERFPRSPGVSSVAAPSRTPSSRPRRGRRRNHRRRRASLLRLERAGPSPPRCTSCSSLRDDNNNNINNNNNNNSSSSSSSSRTHFPEPPAARPQSMLGCRRRVSSWVVRLRVSTPSSRVT</sequence>
<comment type="caution">
    <text evidence="11">The sequence shown here is derived from an EMBL/GenBank/DDBJ whole genome shotgun (WGS) entry which is preliminary data.</text>
</comment>
<dbReference type="Proteomes" id="UP000295070">
    <property type="component" value="Chromosome 22"/>
</dbReference>
<feature type="compositionally biased region" description="Basic and acidic residues" evidence="9">
    <location>
        <begin position="316"/>
        <end position="327"/>
    </location>
</feature>
<dbReference type="Pfam" id="PF00505">
    <property type="entry name" value="HMG_box"/>
    <property type="match status" value="1"/>
</dbReference>
<dbReference type="GO" id="GO:0003713">
    <property type="term" value="F:transcription coactivator activity"/>
    <property type="evidence" value="ECO:0007669"/>
    <property type="project" value="TreeGrafter"/>
</dbReference>
<protein>
    <recommendedName>
        <fullName evidence="10">HMG box domain-containing protein</fullName>
    </recommendedName>
</protein>
<feature type="compositionally biased region" description="Low complexity" evidence="9">
    <location>
        <begin position="513"/>
        <end position="536"/>
    </location>
</feature>
<evidence type="ECO:0000256" key="1">
    <source>
        <dbReference type="ARBA" id="ARBA00004123"/>
    </source>
</evidence>
<evidence type="ECO:0000256" key="2">
    <source>
        <dbReference type="ARBA" id="ARBA00022723"/>
    </source>
</evidence>
<dbReference type="PANTHER" id="PTHR45888:SF1">
    <property type="entry name" value="HISTONE-LYSINE N-METHYLTRANSFERASE 2C"/>
    <property type="match status" value="1"/>
</dbReference>
<dbReference type="PANTHER" id="PTHR45888">
    <property type="entry name" value="HL01030P-RELATED"/>
    <property type="match status" value="1"/>
</dbReference>
<feature type="compositionally biased region" description="Basic residues" evidence="9">
    <location>
        <begin position="641"/>
        <end position="656"/>
    </location>
</feature>
<accession>A0A484C6H9</accession>
<feature type="compositionally biased region" description="Low complexity" evidence="9">
    <location>
        <begin position="629"/>
        <end position="640"/>
    </location>
</feature>
<feature type="compositionally biased region" description="Low complexity" evidence="9">
    <location>
        <begin position="681"/>
        <end position="699"/>
    </location>
</feature>
<dbReference type="GO" id="GO:0008270">
    <property type="term" value="F:zinc ion binding"/>
    <property type="evidence" value="ECO:0007669"/>
    <property type="project" value="UniProtKB-KW"/>
</dbReference>
<proteinExistence type="predicted"/>
<dbReference type="GO" id="GO:0045944">
    <property type="term" value="P:positive regulation of transcription by RNA polymerase II"/>
    <property type="evidence" value="ECO:0007669"/>
    <property type="project" value="TreeGrafter"/>
</dbReference>
<evidence type="ECO:0000256" key="9">
    <source>
        <dbReference type="SAM" id="MobiDB-lite"/>
    </source>
</evidence>
<keyword evidence="2" id="KW-0479">Metal-binding</keyword>
<dbReference type="InterPro" id="IPR009071">
    <property type="entry name" value="HMG_box_dom"/>
</dbReference>
<dbReference type="GO" id="GO:0042800">
    <property type="term" value="F:histone H3K4 methyltransferase activity"/>
    <property type="evidence" value="ECO:0007669"/>
    <property type="project" value="TreeGrafter"/>
</dbReference>
<feature type="compositionally biased region" description="Polar residues" evidence="9">
    <location>
        <begin position="458"/>
        <end position="476"/>
    </location>
</feature>
<dbReference type="SUPFAM" id="SSF47095">
    <property type="entry name" value="HMG-box"/>
    <property type="match status" value="1"/>
</dbReference>
<keyword evidence="3" id="KW-0677">Repeat</keyword>
<evidence type="ECO:0000256" key="8">
    <source>
        <dbReference type="ARBA" id="ARBA00023242"/>
    </source>
</evidence>
<dbReference type="SMART" id="SM00398">
    <property type="entry name" value="HMG"/>
    <property type="match status" value="1"/>
</dbReference>
<gene>
    <name evidence="11" type="ORF">EPR50_G00228110</name>
</gene>
<feature type="compositionally biased region" description="Polar residues" evidence="9">
    <location>
        <begin position="414"/>
        <end position="434"/>
    </location>
</feature>
<evidence type="ECO:0000256" key="7">
    <source>
        <dbReference type="ARBA" id="ARBA00023163"/>
    </source>
</evidence>
<comment type="subcellular location">
    <subcellularLocation>
        <location evidence="1">Nucleus</location>
    </subcellularLocation>
</comment>
<keyword evidence="6" id="KW-0805">Transcription regulation</keyword>
<dbReference type="STRING" id="8167.A0A484C6H9"/>
<reference evidence="11 12" key="1">
    <citation type="submission" date="2019-01" db="EMBL/GenBank/DDBJ databases">
        <title>A chromosome-scale genome assembly of the yellow perch, Perca flavescens.</title>
        <authorList>
            <person name="Feron R."/>
            <person name="Morvezen R."/>
            <person name="Bestin A."/>
            <person name="Haffray P."/>
            <person name="Klopp C."/>
            <person name="Zahm M."/>
            <person name="Cabau C."/>
            <person name="Roques C."/>
            <person name="Donnadieu C."/>
            <person name="Bouchez O."/>
            <person name="Christie M."/>
            <person name="Larson W."/>
            <person name="Guiguen Y."/>
        </authorList>
    </citation>
    <scope>NUCLEOTIDE SEQUENCE [LARGE SCALE GENOMIC DNA]</scope>
    <source>
        <strain evidence="11">YP-PL-M2</strain>
        <tissue evidence="11">Blood</tissue>
    </source>
</reference>
<name>A0A484C6H9_PERFV</name>
<feature type="compositionally biased region" description="Low complexity" evidence="9">
    <location>
        <begin position="435"/>
        <end position="444"/>
    </location>
</feature>
<feature type="domain" description="HMG box" evidence="10">
    <location>
        <begin position="174"/>
        <end position="238"/>
    </location>
</feature>
<evidence type="ECO:0000256" key="3">
    <source>
        <dbReference type="ARBA" id="ARBA00022737"/>
    </source>
</evidence>
<dbReference type="AlphaFoldDB" id="A0A484C6H9"/>
<organism evidence="11 12">
    <name type="scientific">Perca flavescens</name>
    <name type="common">American yellow perch</name>
    <name type="synonym">Morone flavescens</name>
    <dbReference type="NCBI Taxonomy" id="8167"/>
    <lineage>
        <taxon>Eukaryota</taxon>
        <taxon>Metazoa</taxon>
        <taxon>Chordata</taxon>
        <taxon>Craniata</taxon>
        <taxon>Vertebrata</taxon>
        <taxon>Euteleostomi</taxon>
        <taxon>Actinopterygii</taxon>
        <taxon>Neopterygii</taxon>
        <taxon>Teleostei</taxon>
        <taxon>Neoteleostei</taxon>
        <taxon>Acanthomorphata</taxon>
        <taxon>Eupercaria</taxon>
        <taxon>Perciformes</taxon>
        <taxon>Percoidei</taxon>
        <taxon>Percidae</taxon>
        <taxon>Percinae</taxon>
        <taxon>Perca</taxon>
    </lineage>
</organism>
<keyword evidence="8" id="KW-0539">Nucleus</keyword>
<evidence type="ECO:0000256" key="6">
    <source>
        <dbReference type="ARBA" id="ARBA00023015"/>
    </source>
</evidence>
<evidence type="ECO:0000259" key="10">
    <source>
        <dbReference type="SMART" id="SM00398"/>
    </source>
</evidence>